<reference evidence="2 3" key="1">
    <citation type="submission" date="2015-10" db="EMBL/GenBank/DDBJ databases">
        <title>Genome sequencing and analysis of members of genus Stenotrophomonas.</title>
        <authorList>
            <person name="Patil P.P."/>
            <person name="Midha S."/>
            <person name="Patil P.B."/>
        </authorList>
    </citation>
    <scope>NUCLEOTIDE SEQUENCE [LARGE SCALE GENOMIC DNA]</scope>
    <source>
        <strain evidence="2 3">JCM 16536</strain>
    </source>
</reference>
<feature type="domain" description="Glyoxalase/fosfomycin resistance/dioxygenase" evidence="1">
    <location>
        <begin position="52"/>
        <end position="101"/>
    </location>
</feature>
<protein>
    <submittedName>
        <fullName evidence="2">Glyoxalase</fullName>
    </submittedName>
</protein>
<evidence type="ECO:0000259" key="1">
    <source>
        <dbReference type="Pfam" id="PF00903"/>
    </source>
</evidence>
<dbReference type="PANTHER" id="PTHR36503:SF2">
    <property type="entry name" value="BLR2408 PROTEIN"/>
    <property type="match status" value="1"/>
</dbReference>
<evidence type="ECO:0000313" key="3">
    <source>
        <dbReference type="Proteomes" id="UP000051802"/>
    </source>
</evidence>
<name>A0A0Q9ZYT7_9GAMM</name>
<dbReference type="AlphaFoldDB" id="A0A0Q9ZYT7"/>
<dbReference type="InterPro" id="IPR029068">
    <property type="entry name" value="Glyas_Bleomycin-R_OHBP_Dase"/>
</dbReference>
<dbReference type="InterPro" id="IPR004360">
    <property type="entry name" value="Glyas_Fos-R_dOase_dom"/>
</dbReference>
<evidence type="ECO:0000313" key="2">
    <source>
        <dbReference type="EMBL" id="KRG38077.1"/>
    </source>
</evidence>
<comment type="caution">
    <text evidence="2">The sequence shown here is derived from an EMBL/GenBank/DDBJ whole genome shotgun (WGS) entry which is preliminary data.</text>
</comment>
<gene>
    <name evidence="2" type="ORF">ARC20_15525</name>
</gene>
<dbReference type="STRING" id="676599.ARC20_15525"/>
<dbReference type="SUPFAM" id="SSF54593">
    <property type="entry name" value="Glyoxalase/Bleomycin resistance protein/Dihydroxybiphenyl dioxygenase"/>
    <property type="match status" value="1"/>
</dbReference>
<sequence>MGFSFDPKYTDENATCLILGENIFAMLLVKPFFEGFMTRQVCDTAKAAEVITALAVDSRAEVDTLVARAAQAGGVVSGEPKDYGFMYQHGFEDPDGHLWEVFHASGEPPPA</sequence>
<dbReference type="Gene3D" id="3.10.180.10">
    <property type="entry name" value="2,3-Dihydroxybiphenyl 1,2-Dioxygenase, domain 1"/>
    <property type="match status" value="1"/>
</dbReference>
<accession>A0A0Q9ZYT7</accession>
<keyword evidence="3" id="KW-1185">Reference proteome</keyword>
<dbReference type="EMBL" id="LLXU01000126">
    <property type="protein sequence ID" value="KRG38077.1"/>
    <property type="molecule type" value="Genomic_DNA"/>
</dbReference>
<dbReference type="PANTHER" id="PTHR36503">
    <property type="entry name" value="BLR2520 PROTEIN"/>
    <property type="match status" value="1"/>
</dbReference>
<dbReference type="Proteomes" id="UP000051802">
    <property type="component" value="Unassembled WGS sequence"/>
</dbReference>
<dbReference type="Pfam" id="PF00903">
    <property type="entry name" value="Glyoxalase"/>
    <property type="match status" value="1"/>
</dbReference>
<organism evidence="2 3">
    <name type="scientific">Stenotrophomonas panacihumi</name>
    <dbReference type="NCBI Taxonomy" id="676599"/>
    <lineage>
        <taxon>Bacteria</taxon>
        <taxon>Pseudomonadati</taxon>
        <taxon>Pseudomonadota</taxon>
        <taxon>Gammaproteobacteria</taxon>
        <taxon>Lysobacterales</taxon>
        <taxon>Lysobacteraceae</taxon>
        <taxon>Stenotrophomonas</taxon>
    </lineage>
</organism>
<proteinExistence type="predicted"/>